<comment type="similarity">
    <text evidence="4 5">Belongs to the arginase family.</text>
</comment>
<feature type="binding site" evidence="3">
    <location>
        <position position="266"/>
    </location>
    <ligand>
        <name>Mn(2+)</name>
        <dbReference type="ChEBI" id="CHEBI:29035"/>
        <label>1</label>
    </ligand>
</feature>
<feature type="binding site" evidence="3">
    <location>
        <position position="171"/>
    </location>
    <ligand>
        <name>Mn(2+)</name>
        <dbReference type="ChEBI" id="CHEBI:29035"/>
        <label>1</label>
    </ligand>
</feature>
<dbReference type="PANTHER" id="PTHR11358">
    <property type="entry name" value="ARGINASE/AGMATINASE"/>
    <property type="match status" value="1"/>
</dbReference>
<dbReference type="PIRSF" id="PIRSF036979">
    <property type="entry name" value="Arginase"/>
    <property type="match status" value="1"/>
</dbReference>
<feature type="binding site" evidence="3">
    <location>
        <position position="169"/>
    </location>
    <ligand>
        <name>Mn(2+)</name>
        <dbReference type="ChEBI" id="CHEBI:29035"/>
        <label>1</label>
    </ligand>
</feature>
<gene>
    <name evidence="6" type="ORF">CBYS24578_00012253</name>
</gene>
<dbReference type="GO" id="GO:0033389">
    <property type="term" value="P:putrescine biosynthetic process from arginine, via agmatine"/>
    <property type="evidence" value="ECO:0007669"/>
    <property type="project" value="TreeGrafter"/>
</dbReference>
<evidence type="ECO:0000313" key="6">
    <source>
        <dbReference type="EMBL" id="CAG9984527.1"/>
    </source>
</evidence>
<dbReference type="PANTHER" id="PTHR11358:SF30">
    <property type="entry name" value="AGMATINASE 1-RELATED"/>
    <property type="match status" value="1"/>
</dbReference>
<dbReference type="Gene3D" id="3.40.800.10">
    <property type="entry name" value="Ureohydrolase domain"/>
    <property type="match status" value="1"/>
</dbReference>
<dbReference type="PROSITE" id="PS51409">
    <property type="entry name" value="ARGINASE_2"/>
    <property type="match status" value="1"/>
</dbReference>
<reference evidence="6" key="1">
    <citation type="submission" date="2021-10" db="EMBL/GenBank/DDBJ databases">
        <authorList>
            <person name="Piombo E."/>
        </authorList>
    </citation>
    <scope>NUCLEOTIDE SEQUENCE</scope>
</reference>
<dbReference type="GO" id="GO:0046872">
    <property type="term" value="F:metal ion binding"/>
    <property type="evidence" value="ECO:0007669"/>
    <property type="project" value="UniProtKB-KW"/>
</dbReference>
<feature type="binding site" evidence="3">
    <location>
        <position position="268"/>
    </location>
    <ligand>
        <name>Mn(2+)</name>
        <dbReference type="ChEBI" id="CHEBI:29035"/>
        <label>1</label>
    </ligand>
</feature>
<evidence type="ECO:0008006" key="8">
    <source>
        <dbReference type="Google" id="ProtNLM"/>
    </source>
</evidence>
<sequence length="346" mass="37736">MIRADTLQAAPSFAGISTYGLLPHQACLDDESIEYDIGIIGIPFDVGVSYRPGARFGPSAIRQASRTLTLAGGYNVPLAVNPFKFWGRALDCGDIPVIPYDKHEAMDQIERGYTSLLQRNTYTKEFSSTKTGSQSIPRLLTLGGDHTILLPILRSIKKVYGPMTVIHFDAHLDSWNPSASAPTKEAVLTHGSFFYLASKEGLLHNDTNIHAGLRTTLGSLADYEDDDKCGFVRVEAHEIDRIGVDGIIEKIKKRVGLERPVYLSMDIDTLDPANAPATGTPETGGWTSREMRTIIRGLADLNIIGADLVELAPAYDTNAEVTALAAAALIYEVMSIFVQRGPMRLE</sequence>
<comment type="cofactor">
    <cofactor evidence="3">
        <name>Mn(2+)</name>
        <dbReference type="ChEBI" id="CHEBI:29035"/>
    </cofactor>
    <text evidence="3">Binds 2 manganese ions per subunit.</text>
</comment>
<dbReference type="InterPro" id="IPR020855">
    <property type="entry name" value="Ureohydrolase_Mn_BS"/>
</dbReference>
<feature type="binding site" evidence="3">
    <location>
        <position position="173"/>
    </location>
    <ligand>
        <name>Mn(2+)</name>
        <dbReference type="ChEBI" id="CHEBI:29035"/>
        <label>1</label>
    </ligand>
</feature>
<dbReference type="EMBL" id="CABFNO020001387">
    <property type="protein sequence ID" value="CAG9984527.1"/>
    <property type="molecule type" value="Genomic_DNA"/>
</dbReference>
<evidence type="ECO:0000313" key="7">
    <source>
        <dbReference type="Proteomes" id="UP000754883"/>
    </source>
</evidence>
<dbReference type="AlphaFoldDB" id="A0A9N9Y3P9"/>
<organism evidence="6 7">
    <name type="scientific">Clonostachys byssicola</name>
    <dbReference type="NCBI Taxonomy" id="160290"/>
    <lineage>
        <taxon>Eukaryota</taxon>
        <taxon>Fungi</taxon>
        <taxon>Dikarya</taxon>
        <taxon>Ascomycota</taxon>
        <taxon>Pezizomycotina</taxon>
        <taxon>Sordariomycetes</taxon>
        <taxon>Hypocreomycetidae</taxon>
        <taxon>Hypocreales</taxon>
        <taxon>Bionectriaceae</taxon>
        <taxon>Clonostachys</taxon>
    </lineage>
</organism>
<feature type="binding site" evidence="3">
    <location>
        <position position="146"/>
    </location>
    <ligand>
        <name>Mn(2+)</name>
        <dbReference type="ChEBI" id="CHEBI:29035"/>
        <label>1</label>
    </ligand>
</feature>
<dbReference type="Pfam" id="PF00491">
    <property type="entry name" value="Arginase"/>
    <property type="match status" value="1"/>
</dbReference>
<dbReference type="SUPFAM" id="SSF52768">
    <property type="entry name" value="Arginase/deacetylase"/>
    <property type="match status" value="1"/>
</dbReference>
<accession>A0A9N9Y3P9</accession>
<keyword evidence="2 5" id="KW-0378">Hydrolase</keyword>
<dbReference type="FunFam" id="3.40.800.10:FF:000014">
    <property type="entry name" value="Arginase family protein"/>
    <property type="match status" value="1"/>
</dbReference>
<keyword evidence="3" id="KW-0464">Manganese</keyword>
<dbReference type="PRINTS" id="PR00116">
    <property type="entry name" value="ARGINASE"/>
</dbReference>
<dbReference type="InterPro" id="IPR023696">
    <property type="entry name" value="Ureohydrolase_dom_sf"/>
</dbReference>
<dbReference type="CDD" id="cd11592">
    <property type="entry name" value="Agmatinase_PAH"/>
    <property type="match status" value="1"/>
</dbReference>
<dbReference type="GO" id="GO:0008783">
    <property type="term" value="F:agmatinase activity"/>
    <property type="evidence" value="ECO:0007669"/>
    <property type="project" value="TreeGrafter"/>
</dbReference>
<evidence type="ECO:0000256" key="3">
    <source>
        <dbReference type="PIRSR" id="PIRSR036979-1"/>
    </source>
</evidence>
<proteinExistence type="inferred from homology"/>
<dbReference type="InterPro" id="IPR006035">
    <property type="entry name" value="Ureohydrolase"/>
</dbReference>
<evidence type="ECO:0000256" key="2">
    <source>
        <dbReference type="ARBA" id="ARBA00022801"/>
    </source>
</evidence>
<evidence type="ECO:0000256" key="1">
    <source>
        <dbReference type="ARBA" id="ARBA00022723"/>
    </source>
</evidence>
<protein>
    <recommendedName>
        <fullName evidence="8">Agmatinase</fullName>
    </recommendedName>
</protein>
<comment type="caution">
    <text evidence="6">The sequence shown here is derived from an EMBL/GenBank/DDBJ whole genome shotgun (WGS) entry which is preliminary data.</text>
</comment>
<dbReference type="Proteomes" id="UP000754883">
    <property type="component" value="Unassembled WGS sequence"/>
</dbReference>
<evidence type="ECO:0000256" key="5">
    <source>
        <dbReference type="RuleBase" id="RU003684"/>
    </source>
</evidence>
<keyword evidence="1 3" id="KW-0479">Metal-binding</keyword>
<dbReference type="PROSITE" id="PS01053">
    <property type="entry name" value="ARGINASE_1"/>
    <property type="match status" value="1"/>
</dbReference>
<keyword evidence="7" id="KW-1185">Reference proteome</keyword>
<dbReference type="OrthoDB" id="288726at2759"/>
<name>A0A9N9Y3P9_9HYPO</name>
<evidence type="ECO:0000256" key="4">
    <source>
        <dbReference type="PROSITE-ProRule" id="PRU00742"/>
    </source>
</evidence>